<dbReference type="EMBL" id="MEKH01000005">
    <property type="protein sequence ID" value="ODO08251.1"/>
    <property type="molecule type" value="Genomic_DNA"/>
</dbReference>
<proteinExistence type="predicted"/>
<evidence type="ECO:0000313" key="2">
    <source>
        <dbReference type="EMBL" id="ODO08251.1"/>
    </source>
</evidence>
<name>A0A1E3K5C4_9TREE</name>
<gene>
    <name evidence="2" type="ORF">I350_03840</name>
</gene>
<feature type="region of interest" description="Disordered" evidence="1">
    <location>
        <begin position="99"/>
        <end position="170"/>
    </location>
</feature>
<feature type="compositionally biased region" description="Polar residues" evidence="1">
    <location>
        <begin position="114"/>
        <end position="124"/>
    </location>
</feature>
<sequence>MSDFDGAPTGATGPYMTSFEDDDEMFAALDWHVDRTLSDYWDRVTIDQLLNMSDEKFSRTVMEWQRITQASNLDITSIDIDSDCRALLDNSLEFGELTEAPGASASVPLEPSVPVTSAPETTSSKGKKPLTAAAIKAAAWRRRRKEKDPNFADKGASFTSSLLTPPALHN</sequence>
<reference evidence="2 3" key="1">
    <citation type="submission" date="2016-06" db="EMBL/GenBank/DDBJ databases">
        <title>Evolution of pathogenesis and genome organization in the Tremellales.</title>
        <authorList>
            <person name="Cuomo C."/>
            <person name="Litvintseva A."/>
            <person name="Heitman J."/>
            <person name="Chen Y."/>
            <person name="Sun S."/>
            <person name="Springer D."/>
            <person name="Dromer F."/>
            <person name="Young S."/>
            <person name="Zeng Q."/>
            <person name="Chapman S."/>
            <person name="Gujja S."/>
            <person name="Saif S."/>
            <person name="Birren B."/>
        </authorList>
    </citation>
    <scope>NUCLEOTIDE SEQUENCE [LARGE SCALE GENOMIC DNA]</scope>
    <source>
        <strain evidence="2 3">CBS 6273</strain>
    </source>
</reference>
<feature type="compositionally biased region" description="Low complexity" evidence="1">
    <location>
        <begin position="129"/>
        <end position="138"/>
    </location>
</feature>
<comment type="caution">
    <text evidence="2">The sequence shown here is derived from an EMBL/GenBank/DDBJ whole genome shotgun (WGS) entry which is preliminary data.</text>
</comment>
<organism evidence="2 3">
    <name type="scientific">Cryptococcus amylolentus CBS 6273</name>
    <dbReference type="NCBI Taxonomy" id="1296118"/>
    <lineage>
        <taxon>Eukaryota</taxon>
        <taxon>Fungi</taxon>
        <taxon>Dikarya</taxon>
        <taxon>Basidiomycota</taxon>
        <taxon>Agaricomycotina</taxon>
        <taxon>Tremellomycetes</taxon>
        <taxon>Tremellales</taxon>
        <taxon>Cryptococcaceae</taxon>
        <taxon>Cryptococcus</taxon>
    </lineage>
</organism>
<accession>A0A1E3K5C4</accession>
<evidence type="ECO:0000256" key="1">
    <source>
        <dbReference type="SAM" id="MobiDB-lite"/>
    </source>
</evidence>
<dbReference type="AlphaFoldDB" id="A0A1E3K5C4"/>
<dbReference type="Proteomes" id="UP000095149">
    <property type="component" value="Unassembled WGS sequence"/>
</dbReference>
<evidence type="ECO:0000313" key="3">
    <source>
        <dbReference type="Proteomes" id="UP000095149"/>
    </source>
</evidence>
<protein>
    <submittedName>
        <fullName evidence="2">Uncharacterized protein</fullName>
    </submittedName>
</protein>